<comment type="caution">
    <text evidence="2">The sequence shown here is derived from an EMBL/GenBank/DDBJ whole genome shotgun (WGS) entry which is preliminary data.</text>
</comment>
<dbReference type="EMBL" id="CAJEWB010000010">
    <property type="protein sequence ID" value="CAD2076657.1"/>
    <property type="molecule type" value="Genomic_DNA"/>
</dbReference>
<organism evidence="2 3">
    <name type="scientific">Phocicoccus pinnipedialis</name>
    <dbReference type="NCBI Taxonomy" id="110845"/>
    <lineage>
        <taxon>Bacteria</taxon>
        <taxon>Bacillati</taxon>
        <taxon>Bacillota</taxon>
        <taxon>Bacilli</taxon>
        <taxon>Bacillales</taxon>
        <taxon>Salinicoccaceae</taxon>
        <taxon>Phocicoccus</taxon>
    </lineage>
</organism>
<evidence type="ECO:0000313" key="2">
    <source>
        <dbReference type="EMBL" id="CAD2076657.1"/>
    </source>
</evidence>
<dbReference type="Gene3D" id="3.40.50.720">
    <property type="entry name" value="NAD(P)-binding Rossmann-like Domain"/>
    <property type="match status" value="1"/>
</dbReference>
<keyword evidence="3" id="KW-1185">Reference proteome</keyword>
<dbReference type="Pfam" id="PF13561">
    <property type="entry name" value="adh_short_C2"/>
    <property type="match status" value="1"/>
</dbReference>
<dbReference type="PANTHER" id="PTHR42879">
    <property type="entry name" value="3-OXOACYL-(ACYL-CARRIER-PROTEIN) REDUCTASE"/>
    <property type="match status" value="1"/>
</dbReference>
<protein>
    <submittedName>
        <fullName evidence="2">Cyclopentanol dehydrogenase</fullName>
    </submittedName>
</protein>
<reference evidence="2 3" key="1">
    <citation type="submission" date="2020-07" db="EMBL/GenBank/DDBJ databases">
        <authorList>
            <person name="Criscuolo A."/>
        </authorList>
    </citation>
    <scope>NUCLEOTIDE SEQUENCE [LARGE SCALE GENOMIC DNA]</scope>
    <source>
        <strain evidence="2">CIP107946</strain>
    </source>
</reference>
<name>A0A6V7RGH1_9BACL</name>
<dbReference type="InterPro" id="IPR050259">
    <property type="entry name" value="SDR"/>
</dbReference>
<dbReference type="PANTHER" id="PTHR42879:SF2">
    <property type="entry name" value="3-OXOACYL-[ACYL-CARRIER-PROTEIN] REDUCTASE FABG"/>
    <property type="match status" value="1"/>
</dbReference>
<accession>A0A6V7RGH1</accession>
<dbReference type="Proteomes" id="UP000588186">
    <property type="component" value="Unassembled WGS sequence"/>
</dbReference>
<dbReference type="AlphaFoldDB" id="A0A6V7RGH1"/>
<dbReference type="PRINTS" id="PR00081">
    <property type="entry name" value="GDHRDH"/>
</dbReference>
<comment type="similarity">
    <text evidence="1">Belongs to the short-chain dehydrogenases/reductases (SDR) family.</text>
</comment>
<evidence type="ECO:0000313" key="3">
    <source>
        <dbReference type="Proteomes" id="UP000588186"/>
    </source>
</evidence>
<dbReference type="RefSeq" id="WP_186077913.1">
    <property type="nucleotide sequence ID" value="NZ_CAJEWB010000010.1"/>
</dbReference>
<sequence length="228" mass="25194">MSNILIVGATGDIGNAVHKLFQNDKVISVSNKRTPKFTSKHYFMNLTKEVNLRDLHEMMQDLTHLDALIYTPGFSHFGMIQDVTITDMDTQYTLSMKNLVLFIQATLPLLKKSKYGRIIVVSSIWGQAGASCESIYASMKGAQNTLVKSLAKELALTNVTVNAVAPGVVSGHMTNELSTTDQEILLDELPQNKFIEPNEVAKLIEFICSESSKSITGEVFNINGGWYT</sequence>
<gene>
    <name evidence="2" type="primary">cpnA</name>
    <name evidence="2" type="ORF">JEOPIN946_01305</name>
</gene>
<dbReference type="SUPFAM" id="SSF51735">
    <property type="entry name" value="NAD(P)-binding Rossmann-fold domains"/>
    <property type="match status" value="1"/>
</dbReference>
<dbReference type="InterPro" id="IPR002347">
    <property type="entry name" value="SDR_fam"/>
</dbReference>
<evidence type="ECO:0000256" key="1">
    <source>
        <dbReference type="ARBA" id="ARBA00006484"/>
    </source>
</evidence>
<proteinExistence type="inferred from homology"/>
<dbReference type="InterPro" id="IPR036291">
    <property type="entry name" value="NAD(P)-bd_dom_sf"/>
</dbReference>
<dbReference type="CDD" id="cd05233">
    <property type="entry name" value="SDR_c"/>
    <property type="match status" value="1"/>
</dbReference>